<dbReference type="InterPro" id="IPR039421">
    <property type="entry name" value="Type_1_exporter"/>
</dbReference>
<keyword evidence="2 5" id="KW-0812">Transmembrane</keyword>
<keyword evidence="3 5" id="KW-1133">Transmembrane helix</keyword>
<dbReference type="GO" id="GO:0005886">
    <property type="term" value="C:plasma membrane"/>
    <property type="evidence" value="ECO:0007669"/>
    <property type="project" value="UniProtKB-SubCell"/>
</dbReference>
<dbReference type="Proteomes" id="UP000786185">
    <property type="component" value="Unassembled WGS sequence"/>
</dbReference>
<dbReference type="PANTHER" id="PTHR43394">
    <property type="entry name" value="ATP-DEPENDENT PERMEASE MDL1, MITOCHONDRIAL"/>
    <property type="match status" value="1"/>
</dbReference>
<evidence type="ECO:0000256" key="1">
    <source>
        <dbReference type="ARBA" id="ARBA00004651"/>
    </source>
</evidence>
<evidence type="ECO:0000256" key="3">
    <source>
        <dbReference type="ARBA" id="ARBA00022989"/>
    </source>
</evidence>
<comment type="caution">
    <text evidence="7">The sequence shown here is derived from an EMBL/GenBank/DDBJ whole genome shotgun (WGS) entry which is preliminary data.</text>
</comment>
<dbReference type="GO" id="GO:0015421">
    <property type="term" value="F:ABC-type oligopeptide transporter activity"/>
    <property type="evidence" value="ECO:0007669"/>
    <property type="project" value="TreeGrafter"/>
</dbReference>
<dbReference type="SUPFAM" id="SSF52540">
    <property type="entry name" value="P-loop containing nucleoside triphosphate hydrolases"/>
    <property type="match status" value="1"/>
</dbReference>
<dbReference type="InterPro" id="IPR003439">
    <property type="entry name" value="ABC_transporter-like_ATP-bd"/>
</dbReference>
<proteinExistence type="predicted"/>
<name>A0AAW4BJQ3_VIBAN</name>
<dbReference type="EMBL" id="SCLC01000582">
    <property type="protein sequence ID" value="MBF4437054.1"/>
    <property type="molecule type" value="Genomic_DNA"/>
</dbReference>
<evidence type="ECO:0000313" key="8">
    <source>
        <dbReference type="Proteomes" id="UP000786185"/>
    </source>
</evidence>
<feature type="transmembrane region" description="Helical" evidence="5">
    <location>
        <begin position="21"/>
        <end position="43"/>
    </location>
</feature>
<evidence type="ECO:0000256" key="4">
    <source>
        <dbReference type="ARBA" id="ARBA00023136"/>
    </source>
</evidence>
<evidence type="ECO:0000256" key="2">
    <source>
        <dbReference type="ARBA" id="ARBA00022692"/>
    </source>
</evidence>
<dbReference type="GO" id="GO:0016887">
    <property type="term" value="F:ATP hydrolysis activity"/>
    <property type="evidence" value="ECO:0007669"/>
    <property type="project" value="InterPro"/>
</dbReference>
<reference evidence="7" key="1">
    <citation type="journal article" date="2021" name="PeerJ">
        <title>Analysis of 44 Vibrio anguillarum genomes reveals high genetic diversity.</title>
        <authorList>
            <person name="Hansen M.J."/>
            <person name="Dalsgaard I."/>
        </authorList>
    </citation>
    <scope>NUCLEOTIDE SEQUENCE</scope>
    <source>
        <strain evidence="7">850617-1/1</strain>
    </source>
</reference>
<dbReference type="GO" id="GO:0005524">
    <property type="term" value="F:ATP binding"/>
    <property type="evidence" value="ECO:0007669"/>
    <property type="project" value="InterPro"/>
</dbReference>
<dbReference type="SUPFAM" id="SSF90123">
    <property type="entry name" value="ABC transporter transmembrane region"/>
    <property type="match status" value="1"/>
</dbReference>
<dbReference type="PANTHER" id="PTHR43394:SF1">
    <property type="entry name" value="ATP-BINDING CASSETTE SUB-FAMILY B MEMBER 10, MITOCHONDRIAL"/>
    <property type="match status" value="1"/>
</dbReference>
<dbReference type="InterPro" id="IPR027417">
    <property type="entry name" value="P-loop_NTPase"/>
</dbReference>
<comment type="subcellular location">
    <subcellularLocation>
        <location evidence="1">Cell membrane</location>
        <topology evidence="1">Multi-pass membrane protein</topology>
    </subcellularLocation>
</comment>
<feature type="non-terminal residue" evidence="7">
    <location>
        <position position="1"/>
    </location>
</feature>
<feature type="domain" description="ABC transporter" evidence="6">
    <location>
        <begin position="110"/>
        <end position="332"/>
    </location>
</feature>
<protein>
    <submittedName>
        <fullName evidence="7">ABC transporter</fullName>
    </submittedName>
</protein>
<evidence type="ECO:0000256" key="5">
    <source>
        <dbReference type="SAM" id="Phobius"/>
    </source>
</evidence>
<keyword evidence="4 5" id="KW-0472">Membrane</keyword>
<dbReference type="Gene3D" id="3.40.50.300">
    <property type="entry name" value="P-loop containing nucleotide triphosphate hydrolases"/>
    <property type="match status" value="1"/>
</dbReference>
<organism evidence="7 8">
    <name type="scientific">Vibrio anguillarum</name>
    <name type="common">Listonella anguillarum</name>
    <dbReference type="NCBI Taxonomy" id="55601"/>
    <lineage>
        <taxon>Bacteria</taxon>
        <taxon>Pseudomonadati</taxon>
        <taxon>Pseudomonadota</taxon>
        <taxon>Gammaproteobacteria</taxon>
        <taxon>Vibrionales</taxon>
        <taxon>Vibrionaceae</taxon>
        <taxon>Vibrio</taxon>
    </lineage>
</organism>
<dbReference type="AlphaFoldDB" id="A0AAW4BJQ3"/>
<gene>
    <name evidence="7" type="ORF">ERJ77_21710</name>
</gene>
<dbReference type="InterPro" id="IPR036640">
    <property type="entry name" value="ABC1_TM_sf"/>
</dbReference>
<sequence length="332" mass="35582">LTNVRSQSKAREEEQNAFAQECIQLAALATSVLLVITGSLWVLDGQLTTGGLAACSILSGRAVAPLSALVGVRIKLNSIHSANQAIEKLSDLSIAESSDFEQSEVHLSGFDTLEIKQATIERYGELAHADITLNKGELVLLESEDRHTNSHLLSSITGVDDLKAGECFINGVEVTIESVTRVAAYCGVKGQLVSGTILDNLCGFDPERTQSASDYAKRLGLTKAITRLPDGLETQIGHTSASLLSMGNVKMLTIATQLASDKPIIMLERPDASLDLDALGNLAKVLEEEVSAGRTILMVSYHSKLRELANRIITVKSRARTVESESNQEAVV</sequence>
<evidence type="ECO:0000259" key="6">
    <source>
        <dbReference type="PROSITE" id="PS50893"/>
    </source>
</evidence>
<evidence type="ECO:0000313" key="7">
    <source>
        <dbReference type="EMBL" id="MBF4437054.1"/>
    </source>
</evidence>
<accession>A0AAW4BJQ3</accession>
<dbReference type="PROSITE" id="PS50893">
    <property type="entry name" value="ABC_TRANSPORTER_2"/>
    <property type="match status" value="1"/>
</dbReference>